<reference evidence="3 4" key="1">
    <citation type="submission" date="2019-08" db="EMBL/GenBank/DDBJ databases">
        <authorList>
            <person name="Peeters C."/>
        </authorList>
    </citation>
    <scope>NUCLEOTIDE SEQUENCE [LARGE SCALE GENOMIC DNA]</scope>
    <source>
        <strain evidence="3 4">LMG 31010</strain>
    </source>
</reference>
<gene>
    <name evidence="3" type="ORF">PCO31010_04118</name>
</gene>
<evidence type="ECO:0000256" key="1">
    <source>
        <dbReference type="ARBA" id="ARBA00009437"/>
    </source>
</evidence>
<name>A0A5E4XUS7_9BURK</name>
<organism evidence="3 4">
    <name type="scientific">Pandoraea commovens</name>
    <dbReference type="NCBI Taxonomy" id="2508289"/>
    <lineage>
        <taxon>Bacteria</taxon>
        <taxon>Pseudomonadati</taxon>
        <taxon>Pseudomonadota</taxon>
        <taxon>Betaproteobacteria</taxon>
        <taxon>Burkholderiales</taxon>
        <taxon>Burkholderiaceae</taxon>
        <taxon>Pandoraea</taxon>
    </lineage>
</organism>
<accession>A0A5E4XUS7</accession>
<dbReference type="GO" id="GO:0043565">
    <property type="term" value="F:sequence-specific DNA binding"/>
    <property type="evidence" value="ECO:0007669"/>
    <property type="project" value="TreeGrafter"/>
</dbReference>
<proteinExistence type="inferred from homology"/>
<dbReference type="CDD" id="cd08472">
    <property type="entry name" value="PBP2_CrgA_like_3"/>
    <property type="match status" value="1"/>
</dbReference>
<dbReference type="Pfam" id="PF03466">
    <property type="entry name" value="LysR_substrate"/>
    <property type="match status" value="1"/>
</dbReference>
<dbReference type="InterPro" id="IPR005119">
    <property type="entry name" value="LysR_subst-bd"/>
</dbReference>
<dbReference type="Gene3D" id="3.40.190.290">
    <property type="match status" value="1"/>
</dbReference>
<comment type="similarity">
    <text evidence="1">Belongs to the LysR transcriptional regulatory family.</text>
</comment>
<dbReference type="Proteomes" id="UP000343335">
    <property type="component" value="Unassembled WGS sequence"/>
</dbReference>
<dbReference type="GO" id="GO:0003700">
    <property type="term" value="F:DNA-binding transcription factor activity"/>
    <property type="evidence" value="ECO:0007669"/>
    <property type="project" value="TreeGrafter"/>
</dbReference>
<dbReference type="SUPFAM" id="SSF53850">
    <property type="entry name" value="Periplasmic binding protein-like II"/>
    <property type="match status" value="1"/>
</dbReference>
<feature type="domain" description="LysR substrate-binding" evidence="2">
    <location>
        <begin position="8"/>
        <end position="213"/>
    </location>
</feature>
<sequence>MFQVSPHQVSGQLRIDVPSRIARRVIAPALPTLLRQHPRLRLVLGSSDRVVDLVQQGVDCAVCVGFLHESSLVVRPLGTIALINCASSAYLREHTAPERPDDLTSRHWMVGYASPTTGREQPWEYVSENGVARVVDVPSQVLVNNAESYIACCRAGLGLIQIPRFDVQHLLDAAELIEVMPAYRAAPLPVSLVYPRRRQRSRRLAVFLDWFEELVRSHMQS</sequence>
<evidence type="ECO:0000259" key="2">
    <source>
        <dbReference type="Pfam" id="PF03466"/>
    </source>
</evidence>
<protein>
    <submittedName>
        <fullName evidence="3">Transcriptional regulator</fullName>
    </submittedName>
</protein>
<dbReference type="InterPro" id="IPR058163">
    <property type="entry name" value="LysR-type_TF_proteobact-type"/>
</dbReference>
<evidence type="ECO:0000313" key="4">
    <source>
        <dbReference type="Proteomes" id="UP000343335"/>
    </source>
</evidence>
<dbReference type="PANTHER" id="PTHR30537:SF72">
    <property type="entry name" value="LYSR FAMILY TRANSCRIPTIONAL REGULATOR"/>
    <property type="match status" value="1"/>
</dbReference>
<dbReference type="EMBL" id="CABPSA010000007">
    <property type="protein sequence ID" value="VVE40104.1"/>
    <property type="molecule type" value="Genomic_DNA"/>
</dbReference>
<dbReference type="GO" id="GO:0006351">
    <property type="term" value="P:DNA-templated transcription"/>
    <property type="evidence" value="ECO:0007669"/>
    <property type="project" value="TreeGrafter"/>
</dbReference>
<evidence type="ECO:0000313" key="3">
    <source>
        <dbReference type="EMBL" id="VVE40104.1"/>
    </source>
</evidence>
<dbReference type="PANTHER" id="PTHR30537">
    <property type="entry name" value="HTH-TYPE TRANSCRIPTIONAL REGULATOR"/>
    <property type="match status" value="1"/>
</dbReference>
<dbReference type="AlphaFoldDB" id="A0A5E4XUS7"/>